<dbReference type="PANTHER" id="PTHR47396">
    <property type="entry name" value="TYPE I RESTRICTION ENZYME ECOKI R PROTEIN"/>
    <property type="match status" value="1"/>
</dbReference>
<organism evidence="4 5">
    <name type="scientific">Pseudoalteromonas haloplanktis</name>
    <name type="common">Alteromonas haloplanktis</name>
    <dbReference type="NCBI Taxonomy" id="228"/>
    <lineage>
        <taxon>Bacteria</taxon>
        <taxon>Pseudomonadati</taxon>
        <taxon>Pseudomonadota</taxon>
        <taxon>Gammaproteobacteria</taxon>
        <taxon>Alteromonadales</taxon>
        <taxon>Pseudoalteromonadaceae</taxon>
        <taxon>Pseudoalteromonas</taxon>
    </lineage>
</organism>
<name>A0ABU1BIM4_PSEHA</name>
<dbReference type="InterPro" id="IPR054347">
    <property type="entry name" value="TOTE_primase"/>
</dbReference>
<comment type="caution">
    <text evidence="4">The sequence shown here is derived from an EMBL/GenBank/DDBJ whole genome shotgun (WGS) entry which is preliminary data.</text>
</comment>
<protein>
    <submittedName>
        <fullName evidence="4">DEAD/DEAH box helicase family protein</fullName>
    </submittedName>
</protein>
<dbReference type="PANTHER" id="PTHR47396:SF1">
    <property type="entry name" value="ATP-DEPENDENT HELICASE IRC3-RELATED"/>
    <property type="match status" value="1"/>
</dbReference>
<evidence type="ECO:0000313" key="4">
    <source>
        <dbReference type="EMBL" id="MDQ9094190.1"/>
    </source>
</evidence>
<dbReference type="InterPro" id="IPR027417">
    <property type="entry name" value="P-loop_NTPase"/>
</dbReference>
<dbReference type="Pfam" id="PF04851">
    <property type="entry name" value="ResIII"/>
    <property type="match status" value="1"/>
</dbReference>
<keyword evidence="1" id="KW-0175">Coiled coil</keyword>
<keyword evidence="5" id="KW-1185">Reference proteome</keyword>
<sequence>MTVSSSLSDRLLDIDNRLQRLAEEKESLLNERNNILAQQEVELAKHFNQHVSPEAKVNLFISYFKGRNDVYPFRWQSKNGRSGYSPACWNEWKPKICNKPKISCTECSNQHFKHYDGQAIFDHLKGNQTIGIYPLLENNRTHILATDFDKEDWIHCVKAFAEACDFYKVPHIIERSRSGNGGHVWIFFSQAVEATKARKLGNGLLTKAMEMYPALSFTCFDRLFPNQDVMPEGGFGNLIALPLQLEPRKQGNSVFIDSSGVPFKDQWAKLASIQKIDTTTLDSLLGKITLIDNKTNDDLANTPWKKLSTIENDVIAHCPEEVTLVIADQIYIPIDKLPGKLTSRLKQLAVFSNPEFYKRQSLRLSTIGVPRYICAARVEGNFLIIPRGCLSSVKEKLTEQKIKVNFDDKRFSGDKLAKVKFTGKLKSQQNKAVNALLDSSVGILEASTGFGKTVTALALIAKRKVNTLILVHSRQLAEQWLERINVFLKDTEVGSLLGGKEKLSYQVDVATYQSLVGRNGMDIKPYFEKYGQVIVDECHHLPASNYESLIKSSHAKFIHGFTATPKRQDGLEKLMMLQLGDIVYKGVKSGSLLNQQVKAHETNTAFPNEWLDPDTKPHIAQIYKHLVNSDDRNQKIVDDIVCCIDEKRAVMVLTERKEHIELLSALLTQKNLMVVELHGGISTKQRQERIALLEENKDLSNAKQVILATGKYVGEGFDLPYLDTLFITLPIAWKGILAQYAGRIGREWSNKNSVLIYDYIDTFPTLKRMFSKREKGYRALGYEITYR</sequence>
<accession>A0ABU1BIM4</accession>
<dbReference type="PROSITE" id="PS51192">
    <property type="entry name" value="HELICASE_ATP_BIND_1"/>
    <property type="match status" value="1"/>
</dbReference>
<feature type="domain" description="Helicase C-terminal" evidence="3">
    <location>
        <begin position="636"/>
        <end position="787"/>
    </location>
</feature>
<reference evidence="4 5" key="1">
    <citation type="submission" date="2023-08" db="EMBL/GenBank/DDBJ databases">
        <title>Pseudoalteromonas haloplanktis LL1 genome.</title>
        <authorList>
            <person name="Wu S."/>
        </authorList>
    </citation>
    <scope>NUCLEOTIDE SEQUENCE [LARGE SCALE GENOMIC DNA]</scope>
    <source>
        <strain evidence="4 5">LL1</strain>
    </source>
</reference>
<evidence type="ECO:0000313" key="5">
    <source>
        <dbReference type="Proteomes" id="UP001226574"/>
    </source>
</evidence>
<dbReference type="InterPro" id="IPR050742">
    <property type="entry name" value="Helicase_Restrict-Modif_Enz"/>
</dbReference>
<dbReference type="SMART" id="SM00487">
    <property type="entry name" value="DEXDc"/>
    <property type="match status" value="1"/>
</dbReference>
<keyword evidence="4" id="KW-0547">Nucleotide-binding</keyword>
<dbReference type="Pfam" id="PF00271">
    <property type="entry name" value="Helicase_C"/>
    <property type="match status" value="1"/>
</dbReference>
<keyword evidence="4" id="KW-0067">ATP-binding</keyword>
<dbReference type="Pfam" id="PF22548">
    <property type="entry name" value="AEP-TOTE"/>
    <property type="match status" value="1"/>
</dbReference>
<dbReference type="PROSITE" id="PS51194">
    <property type="entry name" value="HELICASE_CTER"/>
    <property type="match status" value="1"/>
</dbReference>
<keyword evidence="4" id="KW-0347">Helicase</keyword>
<evidence type="ECO:0000259" key="3">
    <source>
        <dbReference type="PROSITE" id="PS51194"/>
    </source>
</evidence>
<evidence type="ECO:0000256" key="1">
    <source>
        <dbReference type="SAM" id="Coils"/>
    </source>
</evidence>
<gene>
    <name evidence="4" type="ORF">RC083_21760</name>
</gene>
<dbReference type="InterPro" id="IPR014001">
    <property type="entry name" value="Helicase_ATP-bd"/>
</dbReference>
<dbReference type="RefSeq" id="WP_309039878.1">
    <property type="nucleotide sequence ID" value="NZ_JAVIFY010000036.1"/>
</dbReference>
<feature type="domain" description="Helicase ATP-binding" evidence="2">
    <location>
        <begin position="433"/>
        <end position="583"/>
    </location>
</feature>
<dbReference type="InterPro" id="IPR001650">
    <property type="entry name" value="Helicase_C-like"/>
</dbReference>
<dbReference type="Proteomes" id="UP001226574">
    <property type="component" value="Unassembled WGS sequence"/>
</dbReference>
<dbReference type="GO" id="GO:0004386">
    <property type="term" value="F:helicase activity"/>
    <property type="evidence" value="ECO:0007669"/>
    <property type="project" value="UniProtKB-KW"/>
</dbReference>
<keyword evidence="4" id="KW-0378">Hydrolase</keyword>
<evidence type="ECO:0000259" key="2">
    <source>
        <dbReference type="PROSITE" id="PS51192"/>
    </source>
</evidence>
<feature type="coiled-coil region" evidence="1">
    <location>
        <begin position="11"/>
        <end position="38"/>
    </location>
</feature>
<dbReference type="SUPFAM" id="SSF52540">
    <property type="entry name" value="P-loop containing nucleoside triphosphate hydrolases"/>
    <property type="match status" value="1"/>
</dbReference>
<dbReference type="CDD" id="cd17926">
    <property type="entry name" value="DEXHc_RE"/>
    <property type="match status" value="1"/>
</dbReference>
<dbReference type="InterPro" id="IPR006935">
    <property type="entry name" value="Helicase/UvrB_N"/>
</dbReference>
<dbReference type="EMBL" id="JAVIFY010000036">
    <property type="protein sequence ID" value="MDQ9094190.1"/>
    <property type="molecule type" value="Genomic_DNA"/>
</dbReference>
<dbReference type="Gene3D" id="3.40.50.300">
    <property type="entry name" value="P-loop containing nucleotide triphosphate hydrolases"/>
    <property type="match status" value="2"/>
</dbReference>
<proteinExistence type="predicted"/>
<dbReference type="CDD" id="cd18785">
    <property type="entry name" value="SF2_C"/>
    <property type="match status" value="1"/>
</dbReference>